<accession>A0A0E9U8A9</accession>
<dbReference type="EMBL" id="GBXM01047384">
    <property type="protein sequence ID" value="JAH61193.1"/>
    <property type="molecule type" value="Transcribed_RNA"/>
</dbReference>
<name>A0A0E9U8A9_ANGAN</name>
<dbReference type="AlphaFoldDB" id="A0A0E9U8A9"/>
<sequence length="28" mass="3065">MLCRRLMGSPSFGFCGTGMCVLTVVRNK</sequence>
<reference evidence="1" key="1">
    <citation type="submission" date="2014-11" db="EMBL/GenBank/DDBJ databases">
        <authorList>
            <person name="Amaro Gonzalez C."/>
        </authorList>
    </citation>
    <scope>NUCLEOTIDE SEQUENCE</scope>
</reference>
<reference evidence="1" key="2">
    <citation type="journal article" date="2015" name="Fish Shellfish Immunol.">
        <title>Early steps in the European eel (Anguilla anguilla)-Vibrio vulnificus interaction in the gills: Role of the RtxA13 toxin.</title>
        <authorList>
            <person name="Callol A."/>
            <person name="Pajuelo D."/>
            <person name="Ebbesson L."/>
            <person name="Teles M."/>
            <person name="MacKenzie S."/>
            <person name="Amaro C."/>
        </authorList>
    </citation>
    <scope>NUCLEOTIDE SEQUENCE</scope>
</reference>
<evidence type="ECO:0000313" key="1">
    <source>
        <dbReference type="EMBL" id="JAH61193.1"/>
    </source>
</evidence>
<organism evidence="1">
    <name type="scientific">Anguilla anguilla</name>
    <name type="common">European freshwater eel</name>
    <name type="synonym">Muraena anguilla</name>
    <dbReference type="NCBI Taxonomy" id="7936"/>
    <lineage>
        <taxon>Eukaryota</taxon>
        <taxon>Metazoa</taxon>
        <taxon>Chordata</taxon>
        <taxon>Craniata</taxon>
        <taxon>Vertebrata</taxon>
        <taxon>Euteleostomi</taxon>
        <taxon>Actinopterygii</taxon>
        <taxon>Neopterygii</taxon>
        <taxon>Teleostei</taxon>
        <taxon>Anguilliformes</taxon>
        <taxon>Anguillidae</taxon>
        <taxon>Anguilla</taxon>
    </lineage>
</organism>
<proteinExistence type="predicted"/>
<protein>
    <submittedName>
        <fullName evidence="1">Uncharacterized protein</fullName>
    </submittedName>
</protein>